<dbReference type="Proteomes" id="UP000054018">
    <property type="component" value="Unassembled WGS sequence"/>
</dbReference>
<evidence type="ECO:0000313" key="1">
    <source>
        <dbReference type="EMBL" id="KIK11038.1"/>
    </source>
</evidence>
<protein>
    <submittedName>
        <fullName evidence="1">Uncharacterized protein</fullName>
    </submittedName>
</protein>
<reference evidence="1 2" key="1">
    <citation type="submission" date="2014-04" db="EMBL/GenBank/DDBJ databases">
        <authorList>
            <consortium name="DOE Joint Genome Institute"/>
            <person name="Kuo A."/>
            <person name="Kohler A."/>
            <person name="Costa M.D."/>
            <person name="Nagy L.G."/>
            <person name="Floudas D."/>
            <person name="Copeland A."/>
            <person name="Barry K.W."/>
            <person name="Cichocki N."/>
            <person name="Veneault-Fourrey C."/>
            <person name="LaButti K."/>
            <person name="Lindquist E.A."/>
            <person name="Lipzen A."/>
            <person name="Lundell T."/>
            <person name="Morin E."/>
            <person name="Murat C."/>
            <person name="Sun H."/>
            <person name="Tunlid A."/>
            <person name="Henrissat B."/>
            <person name="Grigoriev I.V."/>
            <person name="Hibbett D.S."/>
            <person name="Martin F."/>
            <person name="Nordberg H.P."/>
            <person name="Cantor M.N."/>
            <person name="Hua S.X."/>
        </authorList>
    </citation>
    <scope>NUCLEOTIDE SEQUENCE [LARGE SCALE GENOMIC DNA]</scope>
    <source>
        <strain evidence="1 2">441</strain>
    </source>
</reference>
<dbReference type="HOGENOM" id="CLU_2723176_0_0_1"/>
<evidence type="ECO:0000313" key="2">
    <source>
        <dbReference type="Proteomes" id="UP000054018"/>
    </source>
</evidence>
<sequence>MPIVATSQLPRNIQSLSLLCDFLVDYPGELQEQADKHAAKFKKMATAATDECYSLEYKWLSLDMPAINHRYR</sequence>
<gene>
    <name evidence="1" type="ORF">PISMIDRAFT_19865</name>
</gene>
<dbReference type="AlphaFoldDB" id="A0A0C9YT33"/>
<keyword evidence="2" id="KW-1185">Reference proteome</keyword>
<reference evidence="2" key="2">
    <citation type="submission" date="2015-01" db="EMBL/GenBank/DDBJ databases">
        <title>Evolutionary Origins and Diversification of the Mycorrhizal Mutualists.</title>
        <authorList>
            <consortium name="DOE Joint Genome Institute"/>
            <consortium name="Mycorrhizal Genomics Consortium"/>
            <person name="Kohler A."/>
            <person name="Kuo A."/>
            <person name="Nagy L.G."/>
            <person name="Floudas D."/>
            <person name="Copeland A."/>
            <person name="Barry K.W."/>
            <person name="Cichocki N."/>
            <person name="Veneault-Fourrey C."/>
            <person name="LaButti K."/>
            <person name="Lindquist E.A."/>
            <person name="Lipzen A."/>
            <person name="Lundell T."/>
            <person name="Morin E."/>
            <person name="Murat C."/>
            <person name="Riley R."/>
            <person name="Ohm R."/>
            <person name="Sun H."/>
            <person name="Tunlid A."/>
            <person name="Henrissat B."/>
            <person name="Grigoriev I.V."/>
            <person name="Hibbett D.S."/>
            <person name="Martin F."/>
        </authorList>
    </citation>
    <scope>NUCLEOTIDE SEQUENCE [LARGE SCALE GENOMIC DNA]</scope>
    <source>
        <strain evidence="2">441</strain>
    </source>
</reference>
<organism evidence="1 2">
    <name type="scientific">Pisolithus microcarpus 441</name>
    <dbReference type="NCBI Taxonomy" id="765257"/>
    <lineage>
        <taxon>Eukaryota</taxon>
        <taxon>Fungi</taxon>
        <taxon>Dikarya</taxon>
        <taxon>Basidiomycota</taxon>
        <taxon>Agaricomycotina</taxon>
        <taxon>Agaricomycetes</taxon>
        <taxon>Agaricomycetidae</taxon>
        <taxon>Boletales</taxon>
        <taxon>Sclerodermatineae</taxon>
        <taxon>Pisolithaceae</taxon>
        <taxon>Pisolithus</taxon>
    </lineage>
</organism>
<name>A0A0C9YT33_9AGAM</name>
<accession>A0A0C9YT33</accession>
<proteinExistence type="predicted"/>
<dbReference type="EMBL" id="KN834321">
    <property type="protein sequence ID" value="KIK11038.1"/>
    <property type="molecule type" value="Genomic_DNA"/>
</dbReference>